<organism evidence="2 3">
    <name type="scientific">Eggerthella hominis</name>
    <dbReference type="NCBI Taxonomy" id="2763043"/>
    <lineage>
        <taxon>Bacteria</taxon>
        <taxon>Bacillati</taxon>
        <taxon>Actinomycetota</taxon>
        <taxon>Coriobacteriia</taxon>
        <taxon>Eggerthellales</taxon>
        <taxon>Eggerthellaceae</taxon>
        <taxon>Eggerthella</taxon>
    </lineage>
</organism>
<keyword evidence="3" id="KW-1185">Reference proteome</keyword>
<reference evidence="2 3" key="1">
    <citation type="submission" date="2020-08" db="EMBL/GenBank/DDBJ databases">
        <title>Genome public.</title>
        <authorList>
            <person name="Liu C."/>
            <person name="Sun Q."/>
        </authorList>
    </citation>
    <scope>NUCLEOTIDE SEQUENCE [LARGE SCALE GENOMIC DNA]</scope>
    <source>
        <strain evidence="2 3">NSJ-70</strain>
    </source>
</reference>
<feature type="domain" description="Glycosyltransferase 2-like" evidence="1">
    <location>
        <begin position="445"/>
        <end position="599"/>
    </location>
</feature>
<sequence length="814" mass="91762">MRVYVASWFFPPATSSEGIVTYKLLRNSEHTFDVCSSQSDLWGYKHELPVRADNICITPIKTDEVDEWVERAIELFEREHEHNPYDAVMTRSMPPESILVGEAVKKLHPELPWIASIADPIARNPYQIKDLVLDSESMDDREKTSLVDALSNGFGIDSFDDPAAQFLKKMKELEDKAINGADALVFPCDTLKSHVLGTRQRKRAIAIPHSFDPELLEGAKPSASLTRESSHRDAITFTFLGHTDHLRSLNPLVLALHHIQNTNTAMLDRIRVRCIGHIPSDTRDLIYNFHLHNVVSIEPSVDYLTSLAIMEESPWLVHVDASFDSLEETGGSIFFAGKIADYFGTGAPVLGITGHGSPAQSMIDRAGGVCVDPRETAKLAEALIGIVEGSLVPHVDRSYRDRFAAKNAASMLDSLLADLTSSGSSFSRETWPQIGALKSNEKLVSICIPSYNVECYLDRCLLSLVSCRHASRLDIVIVNDGSKDSTLEIARAYEQHYPDIVQVIDKQNGGHGSTINAALEKAKGRYFRVIDGDDWVDSKSFDELIDNMLAQNINADLISSNYYQVFFEDGHTFAWEKKGDSEYYKQYEFASSDFAMEYFAMASAMFKTSVMREAHFSLQEHTFYVDVEYLLFPIPYTRTVMFTPEYVYRYAVGNADQSINPSTFTNRYDHHDRVIRRMLAYYEEHAPSMGAGQRDYMRSLFKRHLLQSHYLLSLVWDPDRKRGLSRALDFDRHLESTDPELWKACGKLYPAVATARAKGFDPERISKPKDINDGGRTLRAIAGKAIRRLKNTKLADSLAANDGIRTAYRKIVGR</sequence>
<name>A0ABR7BPF1_9ACTN</name>
<evidence type="ECO:0000313" key="3">
    <source>
        <dbReference type="Proteomes" id="UP000622448"/>
    </source>
</evidence>
<dbReference type="InterPro" id="IPR029044">
    <property type="entry name" value="Nucleotide-diphossugar_trans"/>
</dbReference>
<evidence type="ECO:0000313" key="2">
    <source>
        <dbReference type="EMBL" id="MBC5583507.1"/>
    </source>
</evidence>
<dbReference type="RefSeq" id="WP_186938119.1">
    <property type="nucleotide sequence ID" value="NZ_JACOOA010000001.1"/>
</dbReference>
<dbReference type="Gene3D" id="3.90.550.10">
    <property type="entry name" value="Spore Coat Polysaccharide Biosynthesis Protein SpsA, Chain A"/>
    <property type="match status" value="1"/>
</dbReference>
<gene>
    <name evidence="2" type="ORF">H8S61_04770</name>
</gene>
<comment type="caution">
    <text evidence="2">The sequence shown here is derived from an EMBL/GenBank/DDBJ whole genome shotgun (WGS) entry which is preliminary data.</text>
</comment>
<proteinExistence type="predicted"/>
<dbReference type="CDD" id="cd00761">
    <property type="entry name" value="Glyco_tranf_GTA_type"/>
    <property type="match status" value="1"/>
</dbReference>
<dbReference type="InterPro" id="IPR001173">
    <property type="entry name" value="Glyco_trans_2-like"/>
</dbReference>
<dbReference type="EMBL" id="JACOOA010000001">
    <property type="protein sequence ID" value="MBC5583507.1"/>
    <property type="molecule type" value="Genomic_DNA"/>
</dbReference>
<dbReference type="Pfam" id="PF00535">
    <property type="entry name" value="Glycos_transf_2"/>
    <property type="match status" value="1"/>
</dbReference>
<accession>A0ABR7BPF1</accession>
<dbReference type="Proteomes" id="UP000622448">
    <property type="component" value="Unassembled WGS sequence"/>
</dbReference>
<evidence type="ECO:0000259" key="1">
    <source>
        <dbReference type="Pfam" id="PF00535"/>
    </source>
</evidence>
<dbReference type="PANTHER" id="PTHR22916:SF3">
    <property type="entry name" value="UDP-GLCNAC:BETAGAL BETA-1,3-N-ACETYLGLUCOSAMINYLTRANSFERASE-LIKE PROTEIN 1"/>
    <property type="match status" value="1"/>
</dbReference>
<dbReference type="SUPFAM" id="SSF53448">
    <property type="entry name" value="Nucleotide-diphospho-sugar transferases"/>
    <property type="match status" value="1"/>
</dbReference>
<dbReference type="PANTHER" id="PTHR22916">
    <property type="entry name" value="GLYCOSYLTRANSFERASE"/>
    <property type="match status" value="1"/>
</dbReference>
<protein>
    <submittedName>
        <fullName evidence="2">Glycosyltransferase</fullName>
    </submittedName>
</protein>